<dbReference type="Proteomes" id="UP000321518">
    <property type="component" value="Unassembled WGS sequence"/>
</dbReference>
<name>A0A511KD29_RHOTO</name>
<comment type="caution">
    <text evidence="1">The sequence shown here is derived from an EMBL/GenBank/DDBJ whole genome shotgun (WGS) entry which is preliminary data.</text>
</comment>
<organism evidence="1 2">
    <name type="scientific">Rhodotorula toruloides</name>
    <name type="common">Yeast</name>
    <name type="synonym">Rhodosporidium toruloides</name>
    <dbReference type="NCBI Taxonomy" id="5286"/>
    <lineage>
        <taxon>Eukaryota</taxon>
        <taxon>Fungi</taxon>
        <taxon>Dikarya</taxon>
        <taxon>Basidiomycota</taxon>
        <taxon>Pucciniomycotina</taxon>
        <taxon>Microbotryomycetes</taxon>
        <taxon>Sporidiobolales</taxon>
        <taxon>Sporidiobolaceae</taxon>
        <taxon>Rhodotorula</taxon>
    </lineage>
</organism>
<gene>
    <name evidence="1" type="ORF">Rt10032_c05g2298</name>
</gene>
<proteinExistence type="predicted"/>
<reference evidence="1 2" key="1">
    <citation type="submission" date="2019-07" db="EMBL/GenBank/DDBJ databases">
        <title>Rhodotorula toruloides NBRC10032 genome sequencing.</title>
        <authorList>
            <person name="Shida Y."/>
            <person name="Takaku H."/>
            <person name="Ogasawara W."/>
            <person name="Mori K."/>
        </authorList>
    </citation>
    <scope>NUCLEOTIDE SEQUENCE [LARGE SCALE GENOMIC DNA]</scope>
    <source>
        <strain evidence="1 2">NBRC10032</strain>
    </source>
</reference>
<evidence type="ECO:0000313" key="2">
    <source>
        <dbReference type="Proteomes" id="UP000321518"/>
    </source>
</evidence>
<accession>A0A511KD29</accession>
<dbReference type="EMBL" id="BJWK01000005">
    <property type="protein sequence ID" value="GEM08281.1"/>
    <property type="molecule type" value="Genomic_DNA"/>
</dbReference>
<evidence type="ECO:0000313" key="1">
    <source>
        <dbReference type="EMBL" id="GEM08281.1"/>
    </source>
</evidence>
<sequence>MPLLTYNGRSVYVDATCYAEADAAANRVFFASSGAPPPRFRFKLGWPLGSFTQEFAASVELEKGSWPEGLLPQNTQLWIVLEQAAPLQIEGPAAAADLHAAHAVEELDESIAAAQDMDVAPAPVDIGRERVGAAAAAASPTPTLLISDEMDDELLNESWTAITDAKGIPCSESLTCPLLLMRKEGSVWDYGDATDEIWLAEKATISVFLTPDDACVVDLRFFDEPYEHSRRYNAGRGRKTVILDVRATVLDLRRKLAVEGSQVYDLVALGDVLVFPSTDADSAAKETLQDDVALASCRKAGHPRIRLWASTRNAEELWKEEENRTAKRRKITAKLARFIVRD</sequence>
<dbReference type="AlphaFoldDB" id="A0A511KD29"/>
<dbReference type="OrthoDB" id="10469399at2759"/>
<protein>
    <submittedName>
        <fullName evidence="1">Uncharacterized protein</fullName>
    </submittedName>
</protein>